<gene>
    <name evidence="1" type="ordered locus">Ksed_18950</name>
</gene>
<name>C7NJW4_KYTSD</name>
<dbReference type="KEGG" id="kse:Ksed_18950"/>
<protein>
    <recommendedName>
        <fullName evidence="3">Polysaccharide chain length determinant N-terminal domain-containing protein</fullName>
    </recommendedName>
</protein>
<dbReference type="Proteomes" id="UP000006666">
    <property type="component" value="Chromosome"/>
</dbReference>
<dbReference type="HOGENOM" id="CLU_2167641_0_0_11"/>
<accession>C7NJW4</accession>
<dbReference type="EMBL" id="CP001686">
    <property type="protein sequence ID" value="ACV06896.1"/>
    <property type="molecule type" value="Genomic_DNA"/>
</dbReference>
<evidence type="ECO:0000313" key="1">
    <source>
        <dbReference type="EMBL" id="ACV06896.1"/>
    </source>
</evidence>
<dbReference type="STRING" id="478801.Ksed_18950"/>
<dbReference type="AlphaFoldDB" id="C7NJW4"/>
<proteinExistence type="predicted"/>
<evidence type="ECO:0008006" key="3">
    <source>
        <dbReference type="Google" id="ProtNLM"/>
    </source>
</evidence>
<dbReference type="eggNOG" id="COG3206">
    <property type="taxonomic scope" value="Bacteria"/>
</dbReference>
<evidence type="ECO:0000313" key="2">
    <source>
        <dbReference type="Proteomes" id="UP000006666"/>
    </source>
</evidence>
<organism evidence="1 2">
    <name type="scientific">Kytococcus sedentarius (strain ATCC 14392 / DSM 20547 / JCM 11482 / CCUG 33030 / NBRC 15357 / NCTC 11040 / CCM 314 / 541)</name>
    <name type="common">Micrococcus sedentarius</name>
    <dbReference type="NCBI Taxonomy" id="478801"/>
    <lineage>
        <taxon>Bacteria</taxon>
        <taxon>Bacillati</taxon>
        <taxon>Actinomycetota</taxon>
        <taxon>Actinomycetes</taxon>
        <taxon>Micrococcales</taxon>
        <taxon>Kytococcaceae</taxon>
        <taxon>Kytococcus</taxon>
    </lineage>
</organism>
<dbReference type="RefSeq" id="WP_015779836.1">
    <property type="nucleotide sequence ID" value="NC_013169.1"/>
</dbReference>
<reference evidence="1 2" key="1">
    <citation type="journal article" date="2009" name="Stand. Genomic Sci.">
        <title>Complete genome sequence of Kytococcus sedentarius type strain (541).</title>
        <authorList>
            <person name="Sims D."/>
            <person name="Brettin T."/>
            <person name="Detter J.C."/>
            <person name="Han C."/>
            <person name="Lapidus A."/>
            <person name="Copeland A."/>
            <person name="Glavina Del Rio T."/>
            <person name="Nolan M."/>
            <person name="Chen F."/>
            <person name="Lucas S."/>
            <person name="Tice H."/>
            <person name="Cheng J.F."/>
            <person name="Bruce D."/>
            <person name="Goodwin L."/>
            <person name="Pitluck S."/>
            <person name="Ovchinnikova G."/>
            <person name="Pati A."/>
            <person name="Ivanova N."/>
            <person name="Mavrommatis K."/>
            <person name="Chen A."/>
            <person name="Palaniappan K."/>
            <person name="D'haeseleer P."/>
            <person name="Chain P."/>
            <person name="Bristow J."/>
            <person name="Eisen J.A."/>
            <person name="Markowitz V."/>
            <person name="Hugenholtz P."/>
            <person name="Schneider S."/>
            <person name="Goker M."/>
            <person name="Pukall R."/>
            <person name="Kyrpides N.C."/>
            <person name="Klenk H.P."/>
        </authorList>
    </citation>
    <scope>NUCLEOTIDE SEQUENCE [LARGE SCALE GENOMIC DNA]</scope>
    <source>
        <strain evidence="2">ATCC 14392 / DSM 20547 / JCM 11482 / CCUG 33030 / NBRC 15357 / NCTC 11040 / CCM 314 / 541</strain>
    </source>
</reference>
<keyword evidence="2" id="KW-1185">Reference proteome</keyword>
<sequence>MTTTDLMRPARRQAHVLLACLALGLIAAAVWTALQPVRYTAHAVGFVHGTNSESTTQSYSATLLAEKRTQPYLPLVSSLPLVEQVREALQLEESPTTIASWLTAAAPRAA</sequence>